<dbReference type="AlphaFoldDB" id="A0A365KUN9"/>
<keyword evidence="2" id="KW-1185">Reference proteome</keyword>
<reference evidence="1 2" key="1">
    <citation type="submission" date="2018-06" db="EMBL/GenBank/DDBJ databases">
        <title>The draft genome sequences of strains SCU63 and S1.</title>
        <authorList>
            <person name="Gan L."/>
        </authorList>
    </citation>
    <scope>NUCLEOTIDE SEQUENCE [LARGE SCALE GENOMIC DNA]</scope>
    <source>
        <strain evidence="1 2">SCU63</strain>
    </source>
</reference>
<comment type="caution">
    <text evidence="1">The sequence shown here is derived from an EMBL/GenBank/DDBJ whole genome shotgun (WGS) entry which is preliminary data.</text>
</comment>
<accession>A0A365KUN9</accession>
<protein>
    <submittedName>
        <fullName evidence="1">Uncharacterized protein</fullName>
    </submittedName>
</protein>
<name>A0A365KUN9_9BACL</name>
<dbReference type="EMBL" id="QLZR01000004">
    <property type="protein sequence ID" value="RAZ76797.1"/>
    <property type="molecule type" value="Genomic_DNA"/>
</dbReference>
<gene>
    <name evidence="1" type="ORF">DP120_12270</name>
</gene>
<sequence length="160" mass="18518">MTYLEKLNHEKNDYQKLINNLVKKYKIQFVGIGYSELIIPIDIVDEFVSELTKNKIIVNLVTWWCHCTEKNEKLYNCPHGLGGPDSEYTNGWFSEMGIQAFEVDVNILERANKLPEDSKIRDINNSVLHNILKINEDESFSPCLVPAIGLYVPKEWKNNS</sequence>
<organism evidence="1 2">
    <name type="scientific">Planococcus halotolerans</name>
    <dbReference type="NCBI Taxonomy" id="2233542"/>
    <lineage>
        <taxon>Bacteria</taxon>
        <taxon>Bacillati</taxon>
        <taxon>Bacillota</taxon>
        <taxon>Bacilli</taxon>
        <taxon>Bacillales</taxon>
        <taxon>Caryophanaceae</taxon>
        <taxon>Planococcus</taxon>
    </lineage>
</organism>
<evidence type="ECO:0000313" key="2">
    <source>
        <dbReference type="Proteomes" id="UP000251002"/>
    </source>
</evidence>
<proteinExistence type="predicted"/>
<dbReference type="RefSeq" id="WP_112223963.1">
    <property type="nucleotide sequence ID" value="NZ_CP047673.1"/>
</dbReference>
<evidence type="ECO:0000313" key="1">
    <source>
        <dbReference type="EMBL" id="RAZ76797.1"/>
    </source>
</evidence>
<dbReference type="Proteomes" id="UP000251002">
    <property type="component" value="Unassembled WGS sequence"/>
</dbReference>